<feature type="binding site" evidence="19">
    <location>
        <position position="73"/>
    </location>
    <ligand>
        <name>GTP</name>
        <dbReference type="ChEBI" id="CHEBI:37565"/>
    </ligand>
</feature>
<dbReference type="GO" id="GO:0008820">
    <property type="term" value="F:cobinamide phosphate guanylyltransferase activity"/>
    <property type="evidence" value="ECO:0007669"/>
    <property type="project" value="UniProtKB-EC"/>
</dbReference>
<dbReference type="Pfam" id="PF02283">
    <property type="entry name" value="CobU"/>
    <property type="match status" value="1"/>
</dbReference>
<comment type="similarity">
    <text evidence="7">Belongs to the CobU/CobP family.</text>
</comment>
<dbReference type="STRING" id="930128.SAMN05192532_101340"/>
<feature type="binding site" evidence="19">
    <location>
        <begin position="42"/>
        <end position="44"/>
    </location>
    <ligand>
        <name>GTP</name>
        <dbReference type="ChEBI" id="CHEBI:37565"/>
    </ligand>
</feature>
<dbReference type="GO" id="GO:0005524">
    <property type="term" value="F:ATP binding"/>
    <property type="evidence" value="ECO:0007669"/>
    <property type="project" value="UniProtKB-KW"/>
</dbReference>
<gene>
    <name evidence="20" type="ORF">SAMN05192532_101340</name>
</gene>
<keyword evidence="11 20" id="KW-0808">Transferase</keyword>
<dbReference type="UniPathway" id="UPA00148">
    <property type="reaction ID" value="UER00236"/>
</dbReference>
<dbReference type="RefSeq" id="WP_177194647.1">
    <property type="nucleotide sequence ID" value="NZ_FONT01000001.1"/>
</dbReference>
<keyword evidence="20" id="KW-0548">Nucleotidyltransferase</keyword>
<comment type="catalytic activity">
    <reaction evidence="2">
        <text>adenosylcob(III)inamide phosphate + GTP + H(+) = adenosylcob(III)inamide-GDP + diphosphate</text>
        <dbReference type="Rhea" id="RHEA:22712"/>
        <dbReference type="ChEBI" id="CHEBI:15378"/>
        <dbReference type="ChEBI" id="CHEBI:33019"/>
        <dbReference type="ChEBI" id="CHEBI:37565"/>
        <dbReference type="ChEBI" id="CHEBI:58502"/>
        <dbReference type="ChEBI" id="CHEBI:60487"/>
        <dbReference type="EC" id="2.7.7.62"/>
    </reaction>
</comment>
<proteinExistence type="inferred from homology"/>
<dbReference type="AlphaFoldDB" id="A0A1I1ZMY6"/>
<dbReference type="EC" id="2.7.7.62" evidence="9"/>
<evidence type="ECO:0000256" key="3">
    <source>
        <dbReference type="ARBA" id="ARBA00001522"/>
    </source>
</evidence>
<evidence type="ECO:0000256" key="15">
    <source>
        <dbReference type="ARBA" id="ARBA00023134"/>
    </source>
</evidence>
<dbReference type="PIRSF" id="PIRSF006135">
    <property type="entry name" value="CobU"/>
    <property type="match status" value="1"/>
</dbReference>
<keyword evidence="13 20" id="KW-0418">Kinase</keyword>
<sequence>MAYSERAKLIFVCGGVRSGKNAVGETLAADMRKEKGRLVYIATAQRTDTEMEKRIIKHQNDRERKQEGWVTLERQRNLSECVKHLNKQDTVFLDCLTTWLSNEMFTENVEHQMHHVFDQIIKTIDYLRDASSHVIIISNDVFHEPVPQERLTKHYIKTLGALHQYVVSQANAAISMEHGLPIIKKGEVVSERAHRMGDVL</sequence>
<dbReference type="GO" id="GO:0043752">
    <property type="term" value="F:adenosylcobinamide kinase activity"/>
    <property type="evidence" value="ECO:0007669"/>
    <property type="project" value="UniProtKB-EC"/>
</dbReference>
<evidence type="ECO:0000256" key="6">
    <source>
        <dbReference type="ARBA" id="ARBA00005159"/>
    </source>
</evidence>
<evidence type="ECO:0000256" key="12">
    <source>
        <dbReference type="ARBA" id="ARBA00022741"/>
    </source>
</evidence>
<evidence type="ECO:0000313" key="20">
    <source>
        <dbReference type="EMBL" id="SFE33051.1"/>
    </source>
</evidence>
<feature type="active site" description="GMP-histidine intermediate" evidence="18">
    <location>
        <position position="58"/>
    </location>
</feature>
<dbReference type="SUPFAM" id="SSF52540">
    <property type="entry name" value="P-loop containing nucleoside triphosphate hydrolases"/>
    <property type="match status" value="1"/>
</dbReference>
<dbReference type="Proteomes" id="UP000199516">
    <property type="component" value="Unassembled WGS sequence"/>
</dbReference>
<dbReference type="GO" id="GO:0005525">
    <property type="term" value="F:GTP binding"/>
    <property type="evidence" value="ECO:0007669"/>
    <property type="project" value="UniProtKB-KW"/>
</dbReference>
<dbReference type="PANTHER" id="PTHR34848:SF1">
    <property type="entry name" value="BIFUNCTIONAL ADENOSYLCOBALAMIN BIOSYNTHESIS PROTEIN COBU"/>
    <property type="match status" value="1"/>
</dbReference>
<evidence type="ECO:0000256" key="1">
    <source>
        <dbReference type="ARBA" id="ARBA00000312"/>
    </source>
</evidence>
<comment type="catalytic activity">
    <reaction evidence="3">
        <text>adenosylcob(III)inamide + GTP = adenosylcob(III)inamide phosphate + GDP + H(+)</text>
        <dbReference type="Rhea" id="RHEA:15765"/>
        <dbReference type="ChEBI" id="CHEBI:2480"/>
        <dbReference type="ChEBI" id="CHEBI:15378"/>
        <dbReference type="ChEBI" id="CHEBI:37565"/>
        <dbReference type="ChEBI" id="CHEBI:58189"/>
        <dbReference type="ChEBI" id="CHEBI:58502"/>
        <dbReference type="EC" id="2.7.1.156"/>
    </reaction>
</comment>
<dbReference type="GO" id="GO:0009236">
    <property type="term" value="P:cobalamin biosynthetic process"/>
    <property type="evidence" value="ECO:0007669"/>
    <property type="project" value="UniProtKB-UniPathway"/>
</dbReference>
<dbReference type="InterPro" id="IPR003203">
    <property type="entry name" value="CobU/CobP"/>
</dbReference>
<dbReference type="EMBL" id="FONT01000001">
    <property type="protein sequence ID" value="SFE33051.1"/>
    <property type="molecule type" value="Genomic_DNA"/>
</dbReference>
<name>A0A1I1ZMY6_9BACI</name>
<evidence type="ECO:0000256" key="9">
    <source>
        <dbReference type="ARBA" id="ARBA00012523"/>
    </source>
</evidence>
<evidence type="ECO:0000256" key="17">
    <source>
        <dbReference type="ARBA" id="ARBA00030571"/>
    </source>
</evidence>
<evidence type="ECO:0000256" key="2">
    <source>
        <dbReference type="ARBA" id="ARBA00000711"/>
    </source>
</evidence>
<comment type="function">
    <text evidence="4">Catalyzes ATP-dependent phosphorylation of adenosylcobinamide and addition of GMP to adenosylcobinamide phosphate.</text>
</comment>
<keyword evidence="12 19" id="KW-0547">Nucleotide-binding</keyword>
<evidence type="ECO:0000256" key="8">
    <source>
        <dbReference type="ARBA" id="ARBA00012016"/>
    </source>
</evidence>
<comment type="catalytic activity">
    <reaction evidence="1">
        <text>adenosylcob(III)inamide + ATP = adenosylcob(III)inamide phosphate + ADP + H(+)</text>
        <dbReference type="Rhea" id="RHEA:15769"/>
        <dbReference type="ChEBI" id="CHEBI:2480"/>
        <dbReference type="ChEBI" id="CHEBI:15378"/>
        <dbReference type="ChEBI" id="CHEBI:30616"/>
        <dbReference type="ChEBI" id="CHEBI:58502"/>
        <dbReference type="ChEBI" id="CHEBI:456216"/>
        <dbReference type="EC" id="2.7.1.156"/>
    </reaction>
</comment>
<comment type="pathway">
    <text evidence="5">Cofactor biosynthesis; adenosylcobalamin biosynthesis; adenosylcobalamin from cob(II)yrinate a,c-diamide: step 6/7.</text>
</comment>
<evidence type="ECO:0000256" key="14">
    <source>
        <dbReference type="ARBA" id="ARBA00022840"/>
    </source>
</evidence>
<evidence type="ECO:0000256" key="10">
    <source>
        <dbReference type="ARBA" id="ARBA00022573"/>
    </source>
</evidence>
<dbReference type="CDD" id="cd00544">
    <property type="entry name" value="CobU"/>
    <property type="match status" value="1"/>
</dbReference>
<evidence type="ECO:0000256" key="7">
    <source>
        <dbReference type="ARBA" id="ARBA00007490"/>
    </source>
</evidence>
<evidence type="ECO:0000256" key="16">
    <source>
        <dbReference type="ARBA" id="ARBA00029570"/>
    </source>
</evidence>
<dbReference type="EC" id="2.7.1.156" evidence="8"/>
<dbReference type="InterPro" id="IPR027417">
    <property type="entry name" value="P-loop_NTPase"/>
</dbReference>
<dbReference type="PANTHER" id="PTHR34848">
    <property type="match status" value="1"/>
</dbReference>
<evidence type="ECO:0000256" key="11">
    <source>
        <dbReference type="ARBA" id="ARBA00022679"/>
    </source>
</evidence>
<organism evidence="20 21">
    <name type="scientific">Alteribacillus iranensis</name>
    <dbReference type="NCBI Taxonomy" id="930128"/>
    <lineage>
        <taxon>Bacteria</taxon>
        <taxon>Bacillati</taxon>
        <taxon>Bacillota</taxon>
        <taxon>Bacilli</taxon>
        <taxon>Bacillales</taxon>
        <taxon>Bacillaceae</taxon>
        <taxon>Alteribacillus</taxon>
    </lineage>
</organism>
<reference evidence="20 21" key="1">
    <citation type="submission" date="2016-10" db="EMBL/GenBank/DDBJ databases">
        <authorList>
            <person name="de Groot N.N."/>
        </authorList>
    </citation>
    <scope>NUCLEOTIDE SEQUENCE [LARGE SCALE GENOMIC DNA]</scope>
    <source>
        <strain evidence="20 21">DSM 23995</strain>
    </source>
</reference>
<evidence type="ECO:0000313" key="21">
    <source>
        <dbReference type="Proteomes" id="UP000199516"/>
    </source>
</evidence>
<keyword evidence="15 19" id="KW-0342">GTP-binding</keyword>
<evidence type="ECO:0000256" key="4">
    <source>
        <dbReference type="ARBA" id="ARBA00003889"/>
    </source>
</evidence>
<evidence type="ECO:0000256" key="18">
    <source>
        <dbReference type="PIRSR" id="PIRSR006135-1"/>
    </source>
</evidence>
<feature type="binding site" evidence="19">
    <location>
        <position position="94"/>
    </location>
    <ligand>
        <name>GTP</name>
        <dbReference type="ChEBI" id="CHEBI:37565"/>
    </ligand>
</feature>
<evidence type="ECO:0000256" key="19">
    <source>
        <dbReference type="PIRSR" id="PIRSR006135-2"/>
    </source>
</evidence>
<keyword evidence="21" id="KW-1185">Reference proteome</keyword>
<evidence type="ECO:0000256" key="13">
    <source>
        <dbReference type="ARBA" id="ARBA00022777"/>
    </source>
</evidence>
<protein>
    <recommendedName>
        <fullName evidence="16">Adenosylcobinamide kinase</fullName>
        <ecNumber evidence="8">2.7.1.156</ecNumber>
        <ecNumber evidence="9">2.7.7.62</ecNumber>
    </recommendedName>
    <alternativeName>
        <fullName evidence="17">Adenosylcobinamide-phosphate guanylyltransferase</fullName>
    </alternativeName>
</protein>
<keyword evidence="14" id="KW-0067">ATP-binding</keyword>
<accession>A0A1I1ZMY6</accession>
<evidence type="ECO:0000256" key="5">
    <source>
        <dbReference type="ARBA" id="ARBA00004692"/>
    </source>
</evidence>
<comment type="pathway">
    <text evidence="6">Cofactor biosynthesis; adenosylcobalamin biosynthesis; adenosylcobalamin from cob(II)yrinate a,c-diamide: step 5/7.</text>
</comment>
<keyword evidence="10" id="KW-0169">Cobalamin biosynthesis</keyword>
<dbReference type="Gene3D" id="3.40.50.300">
    <property type="entry name" value="P-loop containing nucleotide triphosphate hydrolases"/>
    <property type="match status" value="1"/>
</dbReference>